<comment type="caution">
    <text evidence="1">The sequence shown here is derived from an EMBL/GenBank/DDBJ whole genome shotgun (WGS) entry which is preliminary data.</text>
</comment>
<dbReference type="RefSeq" id="WP_125292656.1">
    <property type="nucleotide sequence ID" value="NZ_RHWZ01000003.1"/>
</dbReference>
<reference evidence="1 2" key="1">
    <citation type="submission" date="2018-10" db="EMBL/GenBank/DDBJ databases">
        <title>Transmission dynamics of multidrug resistant bacteria on intensive care unit surfaces.</title>
        <authorList>
            <person name="D'Souza A.W."/>
            <person name="Potter R.F."/>
            <person name="Wallace M."/>
            <person name="Shupe A."/>
            <person name="Patel S."/>
            <person name="Sun S."/>
            <person name="Gul D."/>
            <person name="Kwon J.H."/>
            <person name="Andleeb S."/>
            <person name="Burnham C.-A.D."/>
            <person name="Dantas G."/>
        </authorList>
    </citation>
    <scope>NUCLEOTIDE SEQUENCE [LARGE SCALE GENOMIC DNA]</scope>
    <source>
        <strain evidence="1 2">AS_373</strain>
    </source>
</reference>
<protein>
    <submittedName>
        <fullName evidence="1">Uncharacterized protein</fullName>
    </submittedName>
</protein>
<dbReference type="Proteomes" id="UP000275331">
    <property type="component" value="Unassembled WGS sequence"/>
</dbReference>
<accession>A0A427V584</accession>
<gene>
    <name evidence="1" type="ORF">EGT71_05900</name>
</gene>
<sequence>MKLDIIRNALHLRHVKKRARKKMALINLTWLARNFDKANARLTVYGKTYAIEDSLLSVAMPLPTQYITPGIPLESVIQNLMNHFFSYLPARVSEIRILEDLPGILTLGLFLRGNDTRLMEYTLVDEVAWYLFHCGWEVSVSEEMLEQADVRYRQLTQQQNVHHAPS</sequence>
<dbReference type="OrthoDB" id="9904319at2"/>
<evidence type="ECO:0000313" key="1">
    <source>
        <dbReference type="EMBL" id="RSE27917.1"/>
    </source>
</evidence>
<dbReference type="EMBL" id="RHXB01000003">
    <property type="protein sequence ID" value="RSE27917.1"/>
    <property type="molecule type" value="Genomic_DNA"/>
</dbReference>
<organism evidence="1 2">
    <name type="scientific">Atlantibacter subterraneus</name>
    <dbReference type="NCBI Taxonomy" id="255519"/>
    <lineage>
        <taxon>Bacteria</taxon>
        <taxon>Pseudomonadati</taxon>
        <taxon>Pseudomonadota</taxon>
        <taxon>Gammaproteobacteria</taxon>
        <taxon>Enterobacterales</taxon>
        <taxon>Enterobacteriaceae</taxon>
        <taxon>Atlantibacter</taxon>
    </lineage>
</organism>
<name>A0A427V584_9ENTR</name>
<evidence type="ECO:0000313" key="2">
    <source>
        <dbReference type="Proteomes" id="UP000275331"/>
    </source>
</evidence>
<proteinExistence type="predicted"/>
<dbReference type="AlphaFoldDB" id="A0A427V584"/>